<dbReference type="EMBL" id="CAJNNV010015386">
    <property type="protein sequence ID" value="CAE8603423.1"/>
    <property type="molecule type" value="Genomic_DNA"/>
</dbReference>
<feature type="non-terminal residue" evidence="6">
    <location>
        <position position="92"/>
    </location>
</feature>
<evidence type="ECO:0000259" key="5">
    <source>
        <dbReference type="Pfam" id="PF00588"/>
    </source>
</evidence>
<evidence type="ECO:0000256" key="2">
    <source>
        <dbReference type="ARBA" id="ARBA00022603"/>
    </source>
</evidence>
<keyword evidence="4" id="KW-0812">Transmembrane</keyword>
<comment type="caution">
    <text evidence="6">The sequence shown here is derived from an EMBL/GenBank/DDBJ whole genome shotgun (WGS) entry which is preliminary data.</text>
</comment>
<evidence type="ECO:0000313" key="7">
    <source>
        <dbReference type="Proteomes" id="UP000654075"/>
    </source>
</evidence>
<dbReference type="OrthoDB" id="241340at2759"/>
<keyword evidence="1" id="KW-0820">tRNA-binding</keyword>
<keyword evidence="7" id="KW-1185">Reference proteome</keyword>
<dbReference type="Proteomes" id="UP000654075">
    <property type="component" value="Unassembled WGS sequence"/>
</dbReference>
<organism evidence="6 7">
    <name type="scientific">Polarella glacialis</name>
    <name type="common">Dinoflagellate</name>
    <dbReference type="NCBI Taxonomy" id="89957"/>
    <lineage>
        <taxon>Eukaryota</taxon>
        <taxon>Sar</taxon>
        <taxon>Alveolata</taxon>
        <taxon>Dinophyceae</taxon>
        <taxon>Suessiales</taxon>
        <taxon>Suessiaceae</taxon>
        <taxon>Polarella</taxon>
    </lineage>
</organism>
<feature type="domain" description="tRNA/rRNA methyltransferase SpoU type" evidence="5">
    <location>
        <begin position="1"/>
        <end position="42"/>
    </location>
</feature>
<dbReference type="SUPFAM" id="SSF75217">
    <property type="entry name" value="alpha/beta knot"/>
    <property type="match status" value="1"/>
</dbReference>
<protein>
    <recommendedName>
        <fullName evidence="5">tRNA/rRNA methyltransferase SpoU type domain-containing protein</fullName>
    </recommendedName>
</protein>
<evidence type="ECO:0000256" key="1">
    <source>
        <dbReference type="ARBA" id="ARBA00022555"/>
    </source>
</evidence>
<evidence type="ECO:0000313" key="6">
    <source>
        <dbReference type="EMBL" id="CAE8603423.1"/>
    </source>
</evidence>
<evidence type="ECO:0000256" key="4">
    <source>
        <dbReference type="SAM" id="Phobius"/>
    </source>
</evidence>
<dbReference type="InterPro" id="IPR029028">
    <property type="entry name" value="Alpha/beta_knot_MTases"/>
</dbReference>
<dbReference type="PANTHER" id="PTHR43453:SF3">
    <property type="entry name" value="TRNA_RRNA METHYLTRANSFERASE SPOU TYPE DOMAIN-CONTAINING PROTEIN"/>
    <property type="match status" value="1"/>
</dbReference>
<sequence length="92" mass="9999">VLGTEGEGISPEMLGLADRAVFLPMFGFVQSLNVAVAGAMMLQRLFDLCPNARGDLDSETMEQLRAQAIGSERRFAHADDQDETAINLEEIS</sequence>
<dbReference type="GO" id="GO:0008173">
    <property type="term" value="F:RNA methyltransferase activity"/>
    <property type="evidence" value="ECO:0007669"/>
    <property type="project" value="InterPro"/>
</dbReference>
<proteinExistence type="predicted"/>
<dbReference type="InterPro" id="IPR029026">
    <property type="entry name" value="tRNA_m1G_MTases_N"/>
</dbReference>
<keyword evidence="2" id="KW-0489">Methyltransferase</keyword>
<dbReference type="AlphaFoldDB" id="A0A813EQH2"/>
<feature type="transmembrane region" description="Helical" evidence="4">
    <location>
        <begin position="20"/>
        <end position="42"/>
    </location>
</feature>
<dbReference type="GO" id="GO:0002938">
    <property type="term" value="P:tRNA guanine ribose methylation"/>
    <property type="evidence" value="ECO:0007669"/>
    <property type="project" value="TreeGrafter"/>
</dbReference>
<keyword evidence="1" id="KW-0694">RNA-binding</keyword>
<dbReference type="PANTHER" id="PTHR43453">
    <property type="entry name" value="RRNA METHYLASE-LIKE"/>
    <property type="match status" value="1"/>
</dbReference>
<evidence type="ECO:0000256" key="3">
    <source>
        <dbReference type="ARBA" id="ARBA00022679"/>
    </source>
</evidence>
<keyword evidence="4" id="KW-1133">Transmembrane helix</keyword>
<dbReference type="InterPro" id="IPR001537">
    <property type="entry name" value="SpoU_MeTrfase"/>
</dbReference>
<name>A0A813EQH2_POLGL</name>
<reference evidence="6" key="1">
    <citation type="submission" date="2021-02" db="EMBL/GenBank/DDBJ databases">
        <authorList>
            <person name="Dougan E. K."/>
            <person name="Rhodes N."/>
            <person name="Thang M."/>
            <person name="Chan C."/>
        </authorList>
    </citation>
    <scope>NUCLEOTIDE SEQUENCE</scope>
</reference>
<accession>A0A813EQH2</accession>
<dbReference type="InterPro" id="IPR033671">
    <property type="entry name" value="TrmH"/>
</dbReference>
<keyword evidence="4" id="KW-0472">Membrane</keyword>
<gene>
    <name evidence="6" type="ORF">PGLA1383_LOCUS21633</name>
</gene>
<keyword evidence="3" id="KW-0808">Transferase</keyword>
<dbReference type="Gene3D" id="3.40.1280.10">
    <property type="match status" value="1"/>
</dbReference>
<dbReference type="Pfam" id="PF00588">
    <property type="entry name" value="SpoU_methylase"/>
    <property type="match status" value="1"/>
</dbReference>
<dbReference type="GO" id="GO:0000049">
    <property type="term" value="F:tRNA binding"/>
    <property type="evidence" value="ECO:0007669"/>
    <property type="project" value="UniProtKB-KW"/>
</dbReference>